<evidence type="ECO:0000313" key="4">
    <source>
        <dbReference type="Proteomes" id="UP000007881"/>
    </source>
</evidence>
<keyword evidence="2" id="KW-0812">Transmembrane</keyword>
<dbReference type="STRING" id="1142394.PSMK_02860"/>
<dbReference type="KEGG" id="phm:PSMK_02860"/>
<evidence type="ECO:0000313" key="3">
    <source>
        <dbReference type="EMBL" id="BAM02445.1"/>
    </source>
</evidence>
<dbReference type="EMBL" id="AP012338">
    <property type="protein sequence ID" value="BAM02445.1"/>
    <property type="molecule type" value="Genomic_DNA"/>
</dbReference>
<keyword evidence="2" id="KW-1133">Transmembrane helix</keyword>
<feature type="compositionally biased region" description="Pro residues" evidence="1">
    <location>
        <begin position="47"/>
        <end position="58"/>
    </location>
</feature>
<protein>
    <submittedName>
        <fullName evidence="3">Uncharacterized protein</fullName>
    </submittedName>
</protein>
<evidence type="ECO:0000256" key="2">
    <source>
        <dbReference type="SAM" id="Phobius"/>
    </source>
</evidence>
<feature type="region of interest" description="Disordered" evidence="1">
    <location>
        <begin position="34"/>
        <end position="65"/>
    </location>
</feature>
<name>I0IB07_PHYMF</name>
<dbReference type="Proteomes" id="UP000007881">
    <property type="component" value="Chromosome"/>
</dbReference>
<dbReference type="HOGENOM" id="CLU_2846007_0_0_0"/>
<proteinExistence type="predicted"/>
<keyword evidence="2" id="KW-0472">Membrane</keyword>
<sequence>MRSRSAATLPIIPAACGWCILARFFLLCRLFGLPPRGRRRSRSRGPAPTPPPKEPPWPLSRSFLS</sequence>
<feature type="transmembrane region" description="Helical" evidence="2">
    <location>
        <begin position="12"/>
        <end position="32"/>
    </location>
</feature>
<gene>
    <name evidence="3" type="ordered locus">PSMK_02860</name>
</gene>
<dbReference type="AlphaFoldDB" id="I0IB07"/>
<organism evidence="3 4">
    <name type="scientific">Phycisphaera mikurensis (strain NBRC 102666 / KCTC 22515 / FYK2301M01)</name>
    <dbReference type="NCBI Taxonomy" id="1142394"/>
    <lineage>
        <taxon>Bacteria</taxon>
        <taxon>Pseudomonadati</taxon>
        <taxon>Planctomycetota</taxon>
        <taxon>Phycisphaerae</taxon>
        <taxon>Phycisphaerales</taxon>
        <taxon>Phycisphaeraceae</taxon>
        <taxon>Phycisphaera</taxon>
    </lineage>
</organism>
<evidence type="ECO:0000256" key="1">
    <source>
        <dbReference type="SAM" id="MobiDB-lite"/>
    </source>
</evidence>
<accession>I0IB07</accession>
<keyword evidence="4" id="KW-1185">Reference proteome</keyword>
<reference evidence="3 4" key="1">
    <citation type="submission" date="2012-02" db="EMBL/GenBank/DDBJ databases">
        <title>Complete genome sequence of Phycisphaera mikurensis NBRC 102666.</title>
        <authorList>
            <person name="Ankai A."/>
            <person name="Hosoyama A."/>
            <person name="Terui Y."/>
            <person name="Sekine M."/>
            <person name="Fukai R."/>
            <person name="Kato Y."/>
            <person name="Nakamura S."/>
            <person name="Yamada-Narita S."/>
            <person name="Kawakoshi A."/>
            <person name="Fukunaga Y."/>
            <person name="Yamazaki S."/>
            <person name="Fujita N."/>
        </authorList>
    </citation>
    <scope>NUCLEOTIDE SEQUENCE [LARGE SCALE GENOMIC DNA]</scope>
    <source>
        <strain evidence="4">NBRC 102666 / KCTC 22515 / FYK2301M01</strain>
    </source>
</reference>